<dbReference type="AlphaFoldDB" id="A0AAV8V3X8"/>
<feature type="region of interest" description="Disordered" evidence="1">
    <location>
        <begin position="1"/>
        <end position="40"/>
    </location>
</feature>
<dbReference type="EMBL" id="JAMWBK010000002">
    <property type="protein sequence ID" value="KAJ8908097.1"/>
    <property type="molecule type" value="Genomic_DNA"/>
</dbReference>
<evidence type="ECO:0000256" key="1">
    <source>
        <dbReference type="SAM" id="MobiDB-lite"/>
    </source>
</evidence>
<keyword evidence="2" id="KW-1133">Transmembrane helix</keyword>
<dbReference type="Proteomes" id="UP001157974">
    <property type="component" value="Unassembled WGS sequence"/>
</dbReference>
<feature type="transmembrane region" description="Helical" evidence="2">
    <location>
        <begin position="165"/>
        <end position="183"/>
    </location>
</feature>
<protein>
    <recommendedName>
        <fullName evidence="5">Protein RFT1 homolog</fullName>
    </recommendedName>
</protein>
<evidence type="ECO:0000313" key="3">
    <source>
        <dbReference type="EMBL" id="KAJ8908097.1"/>
    </source>
</evidence>
<organism evidence="3 4">
    <name type="scientific">Rhodosorus marinus</name>
    <dbReference type="NCBI Taxonomy" id="101924"/>
    <lineage>
        <taxon>Eukaryota</taxon>
        <taxon>Rhodophyta</taxon>
        <taxon>Stylonematophyceae</taxon>
        <taxon>Stylonematales</taxon>
        <taxon>Stylonemataceae</taxon>
        <taxon>Rhodosorus</taxon>
    </lineage>
</organism>
<evidence type="ECO:0008006" key="5">
    <source>
        <dbReference type="Google" id="ProtNLM"/>
    </source>
</evidence>
<comment type="caution">
    <text evidence="3">The sequence shown here is derived from an EMBL/GenBank/DDBJ whole genome shotgun (WGS) entry which is preliminary data.</text>
</comment>
<feature type="transmembrane region" description="Helical" evidence="2">
    <location>
        <begin position="203"/>
        <end position="229"/>
    </location>
</feature>
<feature type="region of interest" description="Disordered" evidence="1">
    <location>
        <begin position="88"/>
        <end position="110"/>
    </location>
</feature>
<proteinExistence type="predicted"/>
<sequence>MSTADRAAERRRKILAKQKDRMAVATGAAENISRESDGADQISGINNGLATEPGVVAMETPRVAAQTGPFAFPLEGYGSMRTGQADEVLARPSGSASRQESTPMPLRRRGTGFPGQIGDFRGPGFPSQIGPSAFGQVQDPSSAPETSARTLEINQQRARLPRAPTYLRLVVLLITSVGLIFSAELFEGAKTMSAVQAFAAVEFVIYTPNVVSLWLLVQAQGKIAFLFALKKEVSALYRDGVVYFFCFFLLLRLKSYYATYLLG</sequence>
<keyword evidence="4" id="KW-1185">Reference proteome</keyword>
<name>A0AAV8V3X8_9RHOD</name>
<evidence type="ECO:0000313" key="4">
    <source>
        <dbReference type="Proteomes" id="UP001157974"/>
    </source>
</evidence>
<evidence type="ECO:0000256" key="2">
    <source>
        <dbReference type="SAM" id="Phobius"/>
    </source>
</evidence>
<feature type="transmembrane region" description="Helical" evidence="2">
    <location>
        <begin position="241"/>
        <end position="262"/>
    </location>
</feature>
<reference evidence="3 4" key="1">
    <citation type="journal article" date="2023" name="Nat. Commun.">
        <title>Origin of minicircular mitochondrial genomes in red algae.</title>
        <authorList>
            <person name="Lee Y."/>
            <person name="Cho C.H."/>
            <person name="Lee Y.M."/>
            <person name="Park S.I."/>
            <person name="Yang J.H."/>
            <person name="West J.A."/>
            <person name="Bhattacharya D."/>
            <person name="Yoon H.S."/>
        </authorList>
    </citation>
    <scope>NUCLEOTIDE SEQUENCE [LARGE SCALE GENOMIC DNA]</scope>
    <source>
        <strain evidence="3 4">CCMP1338</strain>
        <tissue evidence="3">Whole cell</tissue>
    </source>
</reference>
<gene>
    <name evidence="3" type="ORF">NDN08_008192</name>
</gene>
<keyword evidence="2" id="KW-0812">Transmembrane</keyword>
<keyword evidence="2" id="KW-0472">Membrane</keyword>
<accession>A0AAV8V3X8</accession>